<dbReference type="InterPro" id="IPR013653">
    <property type="entry name" value="GCN5-like_dom"/>
</dbReference>
<dbReference type="Proteomes" id="UP000517753">
    <property type="component" value="Unassembled WGS sequence"/>
</dbReference>
<dbReference type="EMBL" id="JACCBY010000005">
    <property type="protein sequence ID" value="NYD91348.1"/>
    <property type="molecule type" value="Genomic_DNA"/>
</dbReference>
<evidence type="ECO:0000313" key="3">
    <source>
        <dbReference type="Proteomes" id="UP000517753"/>
    </source>
</evidence>
<keyword evidence="3" id="KW-1185">Reference proteome</keyword>
<gene>
    <name evidence="2" type="ORF">HD841_003156</name>
</gene>
<dbReference type="RefSeq" id="WP_179509781.1">
    <property type="nucleotide sequence ID" value="NZ_JACCBY010000005.1"/>
</dbReference>
<feature type="domain" description="N-acetyltransferase" evidence="1">
    <location>
        <begin position="97"/>
        <end position="226"/>
    </location>
</feature>
<protein>
    <recommendedName>
        <fullName evidence="1">N-acetyltransferase domain-containing protein</fullName>
    </recommendedName>
</protein>
<name>A0A7Y9FQA5_9SPHN</name>
<reference evidence="2 3" key="1">
    <citation type="submission" date="2020-08" db="EMBL/GenBank/DDBJ databases">
        <title>The Agave Microbiome: Exploring the role of microbial communities in plant adaptations to desert environments.</title>
        <authorList>
            <person name="Partida-Martinez L.P."/>
        </authorList>
    </citation>
    <scope>NUCLEOTIDE SEQUENCE [LARGE SCALE GENOMIC DNA]</scope>
    <source>
        <strain evidence="2 3">AS2.3</strain>
    </source>
</reference>
<dbReference type="AlphaFoldDB" id="A0A7Y9FQA5"/>
<proteinExistence type="predicted"/>
<evidence type="ECO:0000313" key="2">
    <source>
        <dbReference type="EMBL" id="NYD91348.1"/>
    </source>
</evidence>
<accession>A0A7Y9FQA5</accession>
<dbReference type="SUPFAM" id="SSF55729">
    <property type="entry name" value="Acyl-CoA N-acyltransferases (Nat)"/>
    <property type="match status" value="1"/>
</dbReference>
<organism evidence="2 3">
    <name type="scientific">Sphingomonas melonis</name>
    <dbReference type="NCBI Taxonomy" id="152682"/>
    <lineage>
        <taxon>Bacteria</taxon>
        <taxon>Pseudomonadati</taxon>
        <taxon>Pseudomonadota</taxon>
        <taxon>Alphaproteobacteria</taxon>
        <taxon>Sphingomonadales</taxon>
        <taxon>Sphingomonadaceae</taxon>
        <taxon>Sphingomonas</taxon>
    </lineage>
</organism>
<dbReference type="InterPro" id="IPR016181">
    <property type="entry name" value="Acyl_CoA_acyltransferase"/>
</dbReference>
<comment type="caution">
    <text evidence="2">The sequence shown here is derived from an EMBL/GenBank/DDBJ whole genome shotgun (WGS) entry which is preliminary data.</text>
</comment>
<dbReference type="Gene3D" id="3.40.630.30">
    <property type="match status" value="1"/>
</dbReference>
<evidence type="ECO:0000259" key="1">
    <source>
        <dbReference type="PROSITE" id="PS51186"/>
    </source>
</evidence>
<dbReference type="CDD" id="cd04301">
    <property type="entry name" value="NAT_SF"/>
    <property type="match status" value="1"/>
</dbReference>
<dbReference type="PROSITE" id="PS51186">
    <property type="entry name" value="GNAT"/>
    <property type="match status" value="1"/>
</dbReference>
<dbReference type="InterPro" id="IPR000182">
    <property type="entry name" value="GNAT_dom"/>
</dbReference>
<sequence length="226" mass="23729">MSEATHPLDAPVWQALTTRQAALARGDRSARRIDPDYGLFAAVATHDPDSHAALAGLVAPGETIGLFELAPPAALPGFRRTLTACCVQMVAADPPPSATDALPLGDAHAAEMIALAELTRPGPFFRRTHCFGGFLGIRIDGRLAAMAGTRLALPGYREVSGVCTHPDYRGRGLAAGLIAAVAGAIHAAGDTPFLTSYANNAGAIALYRRLGFVPREEIVLSLFERH</sequence>
<dbReference type="Pfam" id="PF08445">
    <property type="entry name" value="FR47"/>
    <property type="match status" value="1"/>
</dbReference>
<dbReference type="GO" id="GO:0016747">
    <property type="term" value="F:acyltransferase activity, transferring groups other than amino-acyl groups"/>
    <property type="evidence" value="ECO:0007669"/>
    <property type="project" value="InterPro"/>
</dbReference>